<organism evidence="2 3">
    <name type="scientific">Coptis chinensis</name>
    <dbReference type="NCBI Taxonomy" id="261450"/>
    <lineage>
        <taxon>Eukaryota</taxon>
        <taxon>Viridiplantae</taxon>
        <taxon>Streptophyta</taxon>
        <taxon>Embryophyta</taxon>
        <taxon>Tracheophyta</taxon>
        <taxon>Spermatophyta</taxon>
        <taxon>Magnoliopsida</taxon>
        <taxon>Ranunculales</taxon>
        <taxon>Ranunculaceae</taxon>
        <taxon>Coptidoideae</taxon>
        <taxon>Coptis</taxon>
    </lineage>
</organism>
<feature type="compositionally biased region" description="Low complexity" evidence="1">
    <location>
        <begin position="18"/>
        <end position="43"/>
    </location>
</feature>
<evidence type="ECO:0000256" key="1">
    <source>
        <dbReference type="SAM" id="MobiDB-lite"/>
    </source>
</evidence>
<name>A0A835HIW9_9MAGN</name>
<evidence type="ECO:0000313" key="3">
    <source>
        <dbReference type="Proteomes" id="UP000631114"/>
    </source>
</evidence>
<evidence type="ECO:0000313" key="2">
    <source>
        <dbReference type="EMBL" id="KAF9599841.1"/>
    </source>
</evidence>
<comment type="caution">
    <text evidence="2">The sequence shown here is derived from an EMBL/GenBank/DDBJ whole genome shotgun (WGS) entry which is preliminary data.</text>
</comment>
<dbReference type="EMBL" id="JADFTS010000006">
    <property type="protein sequence ID" value="KAF9599841.1"/>
    <property type="molecule type" value="Genomic_DNA"/>
</dbReference>
<reference evidence="2 3" key="1">
    <citation type="submission" date="2020-10" db="EMBL/GenBank/DDBJ databases">
        <title>The Coptis chinensis genome and diversification of protoberbering-type alkaloids.</title>
        <authorList>
            <person name="Wang B."/>
            <person name="Shu S."/>
            <person name="Song C."/>
            <person name="Liu Y."/>
        </authorList>
    </citation>
    <scope>NUCLEOTIDE SEQUENCE [LARGE SCALE GENOMIC DNA]</scope>
    <source>
        <strain evidence="2">HL-2020</strain>
        <tissue evidence="2">Leaf</tissue>
    </source>
</reference>
<protein>
    <submittedName>
        <fullName evidence="2">Uncharacterized protein</fullName>
    </submittedName>
</protein>
<gene>
    <name evidence="2" type="ORF">IFM89_001787</name>
</gene>
<feature type="region of interest" description="Disordered" evidence="1">
    <location>
        <begin position="1"/>
        <end position="52"/>
    </location>
</feature>
<dbReference type="PANTHER" id="PTHR33696">
    <property type="entry name" value="T22J18.15-RELATED"/>
    <property type="match status" value="1"/>
</dbReference>
<dbReference type="PANTHER" id="PTHR33696:SF1">
    <property type="entry name" value="T22J18.15"/>
    <property type="match status" value="1"/>
</dbReference>
<accession>A0A835HIW9</accession>
<dbReference type="AlphaFoldDB" id="A0A835HIW9"/>
<dbReference type="OrthoDB" id="1925896at2759"/>
<proteinExistence type="predicted"/>
<feature type="region of interest" description="Disordered" evidence="1">
    <location>
        <begin position="67"/>
        <end position="92"/>
    </location>
</feature>
<dbReference type="Proteomes" id="UP000631114">
    <property type="component" value="Unassembled WGS sequence"/>
</dbReference>
<sequence length="184" mass="20336">MESVSTFPTTKRFHSHGSKSFSFSSHSSCSSSSFRSTSFSSNSCELPPFSPSPSLYSSKVPFSWEQQPGIPKTSNHRPSKSIDVLPLPPSAVSTPSKRFSLETIFSSGKRNACRSLERDPFAAALVECSKDVDHQKEIEKYWKISKVVGDPFGFMDRYTSCKKSCAVVESVMLLPRSTPKAYNA</sequence>
<keyword evidence="3" id="KW-1185">Reference proteome</keyword>